<evidence type="ECO:0000256" key="1">
    <source>
        <dbReference type="SAM" id="MobiDB-lite"/>
    </source>
</evidence>
<keyword evidence="3" id="KW-1185">Reference proteome</keyword>
<dbReference type="Proteomes" id="UP000824540">
    <property type="component" value="Unassembled WGS sequence"/>
</dbReference>
<evidence type="ECO:0000313" key="3">
    <source>
        <dbReference type="Proteomes" id="UP000824540"/>
    </source>
</evidence>
<accession>A0A8T2NKZ6</accession>
<organism evidence="2 3">
    <name type="scientific">Albula glossodonta</name>
    <name type="common">roundjaw bonefish</name>
    <dbReference type="NCBI Taxonomy" id="121402"/>
    <lineage>
        <taxon>Eukaryota</taxon>
        <taxon>Metazoa</taxon>
        <taxon>Chordata</taxon>
        <taxon>Craniata</taxon>
        <taxon>Vertebrata</taxon>
        <taxon>Euteleostomi</taxon>
        <taxon>Actinopterygii</taxon>
        <taxon>Neopterygii</taxon>
        <taxon>Teleostei</taxon>
        <taxon>Albuliformes</taxon>
        <taxon>Albulidae</taxon>
        <taxon>Albula</taxon>
    </lineage>
</organism>
<sequence length="147" mass="15954">MKKLTFSLARNERTLSNSSATASEFFSFSPAADHHSNKHTSVEKPQHFPKTEAQERVLHHQSREASGEVSIRARGAIDATIPCGEKALGAIATGAARDGPLAGLAPQQQLPEIRADRAQHCCMRPAQLLPRIPSIECHVCELDPALQ</sequence>
<proteinExistence type="predicted"/>
<feature type="compositionally biased region" description="Basic and acidic residues" evidence="1">
    <location>
        <begin position="32"/>
        <end position="52"/>
    </location>
</feature>
<feature type="region of interest" description="Disordered" evidence="1">
    <location>
        <begin position="31"/>
        <end position="52"/>
    </location>
</feature>
<reference evidence="2" key="1">
    <citation type="thesis" date="2021" institute="BYU ScholarsArchive" country="Provo, UT, USA">
        <title>Applications of and Algorithms for Genome Assembly and Genomic Analyses with an Emphasis on Marine Teleosts.</title>
        <authorList>
            <person name="Pickett B.D."/>
        </authorList>
    </citation>
    <scope>NUCLEOTIDE SEQUENCE</scope>
    <source>
        <strain evidence="2">HI-2016</strain>
    </source>
</reference>
<comment type="caution">
    <text evidence="2">The sequence shown here is derived from an EMBL/GenBank/DDBJ whole genome shotgun (WGS) entry which is preliminary data.</text>
</comment>
<evidence type="ECO:0000313" key="2">
    <source>
        <dbReference type="EMBL" id="KAG9338312.1"/>
    </source>
</evidence>
<gene>
    <name evidence="2" type="ORF">JZ751_025983</name>
</gene>
<protein>
    <submittedName>
        <fullName evidence="2">Uncharacterized protein</fullName>
    </submittedName>
</protein>
<name>A0A8T2NKZ6_9TELE</name>
<dbReference type="EMBL" id="JAFBMS010000069">
    <property type="protein sequence ID" value="KAG9338312.1"/>
    <property type="molecule type" value="Genomic_DNA"/>
</dbReference>
<dbReference type="AlphaFoldDB" id="A0A8T2NKZ6"/>